<evidence type="ECO:0000313" key="2">
    <source>
        <dbReference type="Proteomes" id="UP001153954"/>
    </source>
</evidence>
<protein>
    <submittedName>
        <fullName evidence="1">Uncharacterized protein</fullName>
    </submittedName>
</protein>
<organism evidence="1 2">
    <name type="scientific">Euphydryas editha</name>
    <name type="common">Edith's checkerspot</name>
    <dbReference type="NCBI Taxonomy" id="104508"/>
    <lineage>
        <taxon>Eukaryota</taxon>
        <taxon>Metazoa</taxon>
        <taxon>Ecdysozoa</taxon>
        <taxon>Arthropoda</taxon>
        <taxon>Hexapoda</taxon>
        <taxon>Insecta</taxon>
        <taxon>Pterygota</taxon>
        <taxon>Neoptera</taxon>
        <taxon>Endopterygota</taxon>
        <taxon>Lepidoptera</taxon>
        <taxon>Glossata</taxon>
        <taxon>Ditrysia</taxon>
        <taxon>Papilionoidea</taxon>
        <taxon>Nymphalidae</taxon>
        <taxon>Nymphalinae</taxon>
        <taxon>Euphydryas</taxon>
    </lineage>
</organism>
<dbReference type="EMBL" id="CAKOGL010000025">
    <property type="protein sequence ID" value="CAH2102835.1"/>
    <property type="molecule type" value="Genomic_DNA"/>
</dbReference>
<proteinExistence type="predicted"/>
<keyword evidence="2" id="KW-1185">Reference proteome</keyword>
<evidence type="ECO:0000313" key="1">
    <source>
        <dbReference type="EMBL" id="CAH2102835.1"/>
    </source>
</evidence>
<dbReference type="Proteomes" id="UP001153954">
    <property type="component" value="Unassembled WGS sequence"/>
</dbReference>
<dbReference type="AlphaFoldDB" id="A0AAU9UTX9"/>
<reference evidence="1" key="1">
    <citation type="submission" date="2022-03" db="EMBL/GenBank/DDBJ databases">
        <authorList>
            <person name="Tunstrom K."/>
        </authorList>
    </citation>
    <scope>NUCLEOTIDE SEQUENCE</scope>
</reference>
<gene>
    <name evidence="1" type="ORF">EEDITHA_LOCUS17410</name>
</gene>
<comment type="caution">
    <text evidence="1">The sequence shown here is derived from an EMBL/GenBank/DDBJ whole genome shotgun (WGS) entry which is preliminary data.</text>
</comment>
<accession>A0AAU9UTX9</accession>
<name>A0AAU9UTX9_EUPED</name>
<sequence length="230" mass="26751">MNNNTYCVYQSNKIGLTGVTQQITSKVDFGEEESTAVLKDPQNDEDVEVKHTIVVSTKLKNNNRRALHTDDKAGVLTYKFGNKNANDEDNDEVPIVKAFKSVETTQIRTPDTRFKSTNYADPGFVQNRNSRDEFDIYPILASNPMQWKPSSFFNNINWWNQENTNFDRRNRPDYQKIHRRVSDDGVREFYCRKCREMNGLRDCIQPKSNSWLRENSTPKIKIDGKIAKLN</sequence>